<evidence type="ECO:0000259" key="2">
    <source>
        <dbReference type="PROSITE" id="PS51371"/>
    </source>
</evidence>
<reference evidence="3 4" key="1">
    <citation type="submission" date="2017-01" db="EMBL/GenBank/DDBJ databases">
        <title>Draft sequence of Acidihalobacter ferrooxidans strain DSM 14175 (strain V8).</title>
        <authorList>
            <person name="Khaleque H.N."/>
            <person name="Ramsay J.P."/>
            <person name="Murphy R.J.T."/>
            <person name="Kaksonen A.H."/>
            <person name="Boxall N.J."/>
            <person name="Watkin E.L.J."/>
        </authorList>
    </citation>
    <scope>NUCLEOTIDE SEQUENCE [LARGE SCALE GENOMIC DNA]</scope>
    <source>
        <strain evidence="3 4">V8</strain>
    </source>
</reference>
<proteinExistence type="predicted"/>
<dbReference type="InterPro" id="IPR000644">
    <property type="entry name" value="CBS_dom"/>
</dbReference>
<evidence type="ECO:0000313" key="4">
    <source>
        <dbReference type="Proteomes" id="UP000243807"/>
    </source>
</evidence>
<dbReference type="Proteomes" id="UP000243807">
    <property type="component" value="Chromosome"/>
</dbReference>
<dbReference type="AlphaFoldDB" id="A0A1P8UJZ4"/>
<dbReference type="InterPro" id="IPR046342">
    <property type="entry name" value="CBS_dom_sf"/>
</dbReference>
<keyword evidence="4" id="KW-1185">Reference proteome</keyword>
<evidence type="ECO:0000256" key="1">
    <source>
        <dbReference type="PROSITE-ProRule" id="PRU00703"/>
    </source>
</evidence>
<keyword evidence="1" id="KW-0129">CBS domain</keyword>
<dbReference type="Gene3D" id="3.10.580.10">
    <property type="entry name" value="CBS-domain"/>
    <property type="match status" value="1"/>
</dbReference>
<dbReference type="STRING" id="1765967.BW247_14530"/>
<organism evidence="3 4">
    <name type="scientific">Acidihalobacter ferrooxydans</name>
    <dbReference type="NCBI Taxonomy" id="1765967"/>
    <lineage>
        <taxon>Bacteria</taxon>
        <taxon>Pseudomonadati</taxon>
        <taxon>Pseudomonadota</taxon>
        <taxon>Gammaproteobacteria</taxon>
        <taxon>Chromatiales</taxon>
        <taxon>Ectothiorhodospiraceae</taxon>
        <taxon>Acidihalobacter</taxon>
    </lineage>
</organism>
<dbReference type="KEGG" id="afy:BW247_14530"/>
<dbReference type="EMBL" id="CP019434">
    <property type="protein sequence ID" value="APZ44159.1"/>
    <property type="molecule type" value="Genomic_DNA"/>
</dbReference>
<gene>
    <name evidence="3" type="ORF">BW247_14530</name>
</gene>
<feature type="domain" description="CBS" evidence="2">
    <location>
        <begin position="36"/>
        <end position="100"/>
    </location>
</feature>
<evidence type="ECO:0000313" key="3">
    <source>
        <dbReference type="EMBL" id="APZ44159.1"/>
    </source>
</evidence>
<dbReference type="Pfam" id="PF00571">
    <property type="entry name" value="CBS"/>
    <property type="match status" value="1"/>
</dbReference>
<accession>A0A1P8UJZ4</accession>
<sequence>MKRLEFCALPPATGITRPDYEQVERVTLDSPALKVMTDLKRVKVVTTSPQVSLNNVHEHMIHNGVRMVLVTDAQQHVIGLLTATDLLGPRPLLVSRENSIPHDQLRVEHIMTPARKVQALKYSDVTHADVGEIVNTLRDAERQHALVIDSDGDGERVRGIFSISQIERQLGTHLEPTHASHNLAELEHELSG</sequence>
<dbReference type="RefSeq" id="WP_076837782.1">
    <property type="nucleotide sequence ID" value="NZ_CP019434.1"/>
</dbReference>
<dbReference type="OrthoDB" id="5295117at2"/>
<protein>
    <recommendedName>
        <fullName evidence="2">CBS domain-containing protein</fullName>
    </recommendedName>
</protein>
<name>A0A1P8UJZ4_9GAMM</name>
<dbReference type="PROSITE" id="PS51371">
    <property type="entry name" value="CBS"/>
    <property type="match status" value="2"/>
</dbReference>
<dbReference type="SUPFAM" id="SSF54631">
    <property type="entry name" value="CBS-domain pair"/>
    <property type="match status" value="1"/>
</dbReference>
<feature type="domain" description="CBS" evidence="2">
    <location>
        <begin position="111"/>
        <end position="180"/>
    </location>
</feature>